<dbReference type="SUPFAM" id="SSF52266">
    <property type="entry name" value="SGNH hydrolase"/>
    <property type="match status" value="1"/>
</dbReference>
<keyword evidence="1" id="KW-0732">Signal</keyword>
<dbReference type="RefSeq" id="WP_246105988.1">
    <property type="nucleotide sequence ID" value="NZ_CP036261.1"/>
</dbReference>
<feature type="chain" id="PRO_5021876324" description="SGNH hydrolase-type esterase domain-containing protein" evidence="1">
    <location>
        <begin position="20"/>
        <end position="403"/>
    </location>
</feature>
<feature type="signal peptide" evidence="1">
    <location>
        <begin position="1"/>
        <end position="19"/>
    </location>
</feature>
<dbReference type="InterPro" id="IPR013830">
    <property type="entry name" value="SGNH_hydro"/>
</dbReference>
<evidence type="ECO:0000313" key="4">
    <source>
        <dbReference type="Proteomes" id="UP000319557"/>
    </source>
</evidence>
<dbReference type="GO" id="GO:0016788">
    <property type="term" value="F:hydrolase activity, acting on ester bonds"/>
    <property type="evidence" value="ECO:0007669"/>
    <property type="project" value="UniProtKB-ARBA"/>
</dbReference>
<dbReference type="EMBL" id="CP036261">
    <property type="protein sequence ID" value="QDS87186.1"/>
    <property type="molecule type" value="Genomic_DNA"/>
</dbReference>
<evidence type="ECO:0000256" key="1">
    <source>
        <dbReference type="SAM" id="SignalP"/>
    </source>
</evidence>
<dbReference type="InterPro" id="IPR036514">
    <property type="entry name" value="SGNH_hydro_sf"/>
</dbReference>
<dbReference type="PROSITE" id="PS51257">
    <property type="entry name" value="PROKAR_LIPOPROTEIN"/>
    <property type="match status" value="1"/>
</dbReference>
<organism evidence="3 4">
    <name type="scientific">Rosistilla ulvae</name>
    <dbReference type="NCBI Taxonomy" id="1930277"/>
    <lineage>
        <taxon>Bacteria</taxon>
        <taxon>Pseudomonadati</taxon>
        <taxon>Planctomycetota</taxon>
        <taxon>Planctomycetia</taxon>
        <taxon>Pirellulales</taxon>
        <taxon>Pirellulaceae</taxon>
        <taxon>Rosistilla</taxon>
    </lineage>
</organism>
<name>A0A517LX32_9BACT</name>
<dbReference type="KEGG" id="ruv:EC9_13640"/>
<dbReference type="AlphaFoldDB" id="A0A517LX32"/>
<dbReference type="PANTHER" id="PTHR34407">
    <property type="entry name" value="EXPRESSED PROTEIN"/>
    <property type="match status" value="1"/>
</dbReference>
<dbReference type="Pfam" id="PF13472">
    <property type="entry name" value="Lipase_GDSL_2"/>
    <property type="match status" value="1"/>
</dbReference>
<gene>
    <name evidence="3" type="ORF">EC9_13640</name>
</gene>
<keyword evidence="4" id="KW-1185">Reference proteome</keyword>
<proteinExistence type="predicted"/>
<dbReference type="PANTHER" id="PTHR34407:SF1">
    <property type="entry name" value="SGNH HYDROLASE-TYPE ESTERASE DOMAIN-CONTAINING PROTEIN"/>
    <property type="match status" value="1"/>
</dbReference>
<dbReference type="Proteomes" id="UP000319557">
    <property type="component" value="Chromosome"/>
</dbReference>
<sequence precursor="true">MPRPLMIALFLWISCSIFAANPASADDSLTLDPANSILRGDFQNARILFEREQRGHVAFIGGSITEMDGYRPMVMKSLQERFPKTEFTFTDAGISSTCSTTGAFRLQRDVLDKGPVDLFFVEFAVNDDQDAMHSREAAIRGMEGIIRHARLHNPNADIVLTYFVNPGMLATSQQQKTPLSIAAHEAVAEHYKIPAIRLARQVASSISAGDLSWEVYGGTHPKPAGNRIAADLIDQLIDVAWKGDKNAKDAKITPHPLPEPMDADSYFRGRLLDVADADLTAKATVKVPDWDAIPGGKRSRFTSERLLCLEGAGAECSLKFSGTAIGAYVLAGPDAATVEVSIDGGAFQPFELYHHHSKGLHYPRTVMFATDLSNDAHQIKLRVAASPEHPERQVTRILNFVAN</sequence>
<dbReference type="Gene3D" id="2.60.120.260">
    <property type="entry name" value="Galactose-binding domain-like"/>
    <property type="match status" value="1"/>
</dbReference>
<accession>A0A517LX32</accession>
<evidence type="ECO:0000313" key="3">
    <source>
        <dbReference type="EMBL" id="QDS87186.1"/>
    </source>
</evidence>
<reference evidence="3 4" key="1">
    <citation type="submission" date="2019-02" db="EMBL/GenBank/DDBJ databases">
        <title>Deep-cultivation of Planctomycetes and their phenomic and genomic characterization uncovers novel biology.</title>
        <authorList>
            <person name="Wiegand S."/>
            <person name="Jogler M."/>
            <person name="Boedeker C."/>
            <person name="Pinto D."/>
            <person name="Vollmers J."/>
            <person name="Rivas-Marin E."/>
            <person name="Kohn T."/>
            <person name="Peeters S.H."/>
            <person name="Heuer A."/>
            <person name="Rast P."/>
            <person name="Oberbeckmann S."/>
            <person name="Bunk B."/>
            <person name="Jeske O."/>
            <person name="Meyerdierks A."/>
            <person name="Storesund J.E."/>
            <person name="Kallscheuer N."/>
            <person name="Luecker S."/>
            <person name="Lage O.M."/>
            <person name="Pohl T."/>
            <person name="Merkel B.J."/>
            <person name="Hornburger P."/>
            <person name="Mueller R.-W."/>
            <person name="Bruemmer F."/>
            <person name="Labrenz M."/>
            <person name="Spormann A.M."/>
            <person name="Op den Camp H."/>
            <person name="Overmann J."/>
            <person name="Amann R."/>
            <person name="Jetten M.S.M."/>
            <person name="Mascher T."/>
            <person name="Medema M.H."/>
            <person name="Devos D.P."/>
            <person name="Kaster A.-K."/>
            <person name="Ovreas L."/>
            <person name="Rohde M."/>
            <person name="Galperin M.Y."/>
            <person name="Jogler C."/>
        </authorList>
    </citation>
    <scope>NUCLEOTIDE SEQUENCE [LARGE SCALE GENOMIC DNA]</scope>
    <source>
        <strain evidence="3 4">EC9</strain>
    </source>
</reference>
<dbReference type="CDD" id="cd00229">
    <property type="entry name" value="SGNH_hydrolase"/>
    <property type="match status" value="1"/>
</dbReference>
<protein>
    <recommendedName>
        <fullName evidence="2">SGNH hydrolase-type esterase domain-containing protein</fullName>
    </recommendedName>
</protein>
<feature type="domain" description="SGNH hydrolase-type esterase" evidence="2">
    <location>
        <begin position="59"/>
        <end position="228"/>
    </location>
</feature>
<dbReference type="Gene3D" id="3.40.50.1110">
    <property type="entry name" value="SGNH hydrolase"/>
    <property type="match status" value="1"/>
</dbReference>
<evidence type="ECO:0000259" key="2">
    <source>
        <dbReference type="Pfam" id="PF13472"/>
    </source>
</evidence>